<evidence type="ECO:0000313" key="8">
    <source>
        <dbReference type="Proteomes" id="UP000254047"/>
    </source>
</evidence>
<evidence type="ECO:0000256" key="3">
    <source>
        <dbReference type="ARBA" id="ARBA00023027"/>
    </source>
</evidence>
<evidence type="ECO:0000259" key="6">
    <source>
        <dbReference type="Pfam" id="PF02826"/>
    </source>
</evidence>
<dbReference type="Pfam" id="PF02826">
    <property type="entry name" value="2-Hacid_dh_C"/>
    <property type="match status" value="1"/>
</dbReference>
<dbReference type="InterPro" id="IPR006139">
    <property type="entry name" value="D-isomer_2_OHA_DH_cat_dom"/>
</dbReference>
<dbReference type="InterPro" id="IPR036291">
    <property type="entry name" value="NAD(P)-bd_dom_sf"/>
</dbReference>
<gene>
    <name evidence="7" type="primary">ghrB_1</name>
    <name evidence="7" type="ORF">NCTC13830_01215</name>
</gene>
<dbReference type="Proteomes" id="UP000254047">
    <property type="component" value="Unassembled WGS sequence"/>
</dbReference>
<evidence type="ECO:0000256" key="2">
    <source>
        <dbReference type="ARBA" id="ARBA00023002"/>
    </source>
</evidence>
<dbReference type="PANTHER" id="PTHR43333">
    <property type="entry name" value="2-HACID_DH_C DOMAIN-CONTAINING PROTEIN"/>
    <property type="match status" value="1"/>
</dbReference>
<reference evidence="7 8" key="1">
    <citation type="submission" date="2018-06" db="EMBL/GenBank/DDBJ databases">
        <authorList>
            <consortium name="Pathogen Informatics"/>
            <person name="Doyle S."/>
        </authorList>
    </citation>
    <scope>NUCLEOTIDE SEQUENCE [LARGE SCALE GENOMIC DNA]</scope>
    <source>
        <strain evidence="7 8">NCTC13830</strain>
    </source>
</reference>
<proteinExistence type="inferred from homology"/>
<dbReference type="AlphaFoldDB" id="A0A380FY96"/>
<dbReference type="CDD" id="cd12155">
    <property type="entry name" value="PGDH_1"/>
    <property type="match status" value="1"/>
</dbReference>
<dbReference type="EMBL" id="UHDO01000001">
    <property type="protein sequence ID" value="SUM43844.1"/>
    <property type="molecule type" value="Genomic_DNA"/>
</dbReference>
<keyword evidence="2 4" id="KW-0560">Oxidoreductase</keyword>
<accession>A0A380FY96</accession>
<dbReference type="EC" id="1.1.1.79" evidence="7"/>
<dbReference type="PANTHER" id="PTHR43333:SF1">
    <property type="entry name" value="D-ISOMER SPECIFIC 2-HYDROXYACID DEHYDROGENASE NAD-BINDING DOMAIN-CONTAINING PROTEIN"/>
    <property type="match status" value="1"/>
</dbReference>
<sequence>MNSMKIVSLKRLGDIESELKNKYPDLEFSFFKKAEEIPEELKKELDILIGYSSGVDKAFIESCPNLKWIAWYATGVNNLPLEYIKEREIILTNTRGVQAKQLAEFILAFILDDYKKMRTSYINQKEHKYDSTLTGRRLDGEKILFLGTGAIAQRAVKLLSPFDVEIVGVSKSGKEKPGFTETYKIEDLDNVIGEADIVINSLPETQETYHLLNQSHFKKMKDEALFINVGRGTIVAQEDIIEVLKNKLIRHAYLDVFENEPLEADNPLYDLDNVTITAHITGNDVNIKKDATEIFERNLNDFLNKNEVNENRVDLDKGY</sequence>
<dbReference type="SUPFAM" id="SSF51735">
    <property type="entry name" value="NAD(P)-binding Rossmann-fold domains"/>
    <property type="match status" value="1"/>
</dbReference>
<dbReference type="SUPFAM" id="SSF52283">
    <property type="entry name" value="Formate/glycerate dehydrogenase catalytic domain-like"/>
    <property type="match status" value="1"/>
</dbReference>
<name>A0A380FY96_9STAP</name>
<dbReference type="GO" id="GO:0051287">
    <property type="term" value="F:NAD binding"/>
    <property type="evidence" value="ECO:0007669"/>
    <property type="project" value="InterPro"/>
</dbReference>
<keyword evidence="3" id="KW-0520">NAD</keyword>
<evidence type="ECO:0000256" key="1">
    <source>
        <dbReference type="ARBA" id="ARBA00005854"/>
    </source>
</evidence>
<dbReference type="Pfam" id="PF00389">
    <property type="entry name" value="2-Hacid_dh"/>
    <property type="match status" value="1"/>
</dbReference>
<feature type="domain" description="D-isomer specific 2-hydroxyacid dehydrogenase NAD-binding" evidence="6">
    <location>
        <begin position="108"/>
        <end position="280"/>
    </location>
</feature>
<dbReference type="Gene3D" id="3.40.50.720">
    <property type="entry name" value="NAD(P)-binding Rossmann-like Domain"/>
    <property type="match status" value="2"/>
</dbReference>
<feature type="domain" description="D-isomer specific 2-hydroxyacid dehydrogenase catalytic" evidence="5">
    <location>
        <begin position="19"/>
        <end position="282"/>
    </location>
</feature>
<evidence type="ECO:0000256" key="4">
    <source>
        <dbReference type="RuleBase" id="RU003719"/>
    </source>
</evidence>
<protein>
    <submittedName>
        <fullName evidence="7">D-3-phosphoglycerate dehydrogenase</fullName>
        <ecNumber evidence="7">1.1.1.79</ecNumber>
    </submittedName>
</protein>
<evidence type="ECO:0000259" key="5">
    <source>
        <dbReference type="Pfam" id="PF00389"/>
    </source>
</evidence>
<organism evidence="7 8">
    <name type="scientific">Staphylococcus petrasii</name>
    <dbReference type="NCBI Taxonomy" id="1276936"/>
    <lineage>
        <taxon>Bacteria</taxon>
        <taxon>Bacillati</taxon>
        <taxon>Bacillota</taxon>
        <taxon>Bacilli</taxon>
        <taxon>Bacillales</taxon>
        <taxon>Staphylococcaceae</taxon>
        <taxon>Staphylococcus</taxon>
    </lineage>
</organism>
<dbReference type="GO" id="GO:0030267">
    <property type="term" value="F:glyoxylate reductase (NADPH) activity"/>
    <property type="evidence" value="ECO:0007669"/>
    <property type="project" value="UniProtKB-EC"/>
</dbReference>
<evidence type="ECO:0000313" key="7">
    <source>
        <dbReference type="EMBL" id="SUM43844.1"/>
    </source>
</evidence>
<dbReference type="InterPro" id="IPR006140">
    <property type="entry name" value="D-isomer_DH_NAD-bd"/>
</dbReference>
<comment type="similarity">
    <text evidence="1 4">Belongs to the D-isomer specific 2-hydroxyacid dehydrogenase family.</text>
</comment>